<dbReference type="AlphaFoldDB" id="A0A1F5G868"/>
<evidence type="ECO:0000313" key="7">
    <source>
        <dbReference type="Proteomes" id="UP000178577"/>
    </source>
</evidence>
<comment type="caution">
    <text evidence="6">The sequence shown here is derived from an EMBL/GenBank/DDBJ whole genome shotgun (WGS) entry which is preliminary data.</text>
</comment>
<dbReference type="Pfam" id="PF00535">
    <property type="entry name" value="Glycos_transf_2"/>
    <property type="match status" value="1"/>
</dbReference>
<accession>A0A1F5G868</accession>
<evidence type="ECO:0000313" key="6">
    <source>
        <dbReference type="EMBL" id="OGD88070.1"/>
    </source>
</evidence>
<proteinExistence type="inferred from homology"/>
<name>A0A1F5G868_9BACT</name>
<dbReference type="Gene3D" id="3.90.550.10">
    <property type="entry name" value="Spore Coat Polysaccharide Biosynthesis Protein SpsA, Chain A"/>
    <property type="match status" value="1"/>
</dbReference>
<protein>
    <recommendedName>
        <fullName evidence="5">Glycosyltransferase 2-like domain-containing protein</fullName>
    </recommendedName>
</protein>
<dbReference type="Proteomes" id="UP000178577">
    <property type="component" value="Unassembled WGS sequence"/>
</dbReference>
<comment type="similarity">
    <text evidence="1">Belongs to the glycosyltransferase 2 family.</text>
</comment>
<reference evidence="6 7" key="1">
    <citation type="journal article" date="2016" name="Nat. Commun.">
        <title>Thousands of microbial genomes shed light on interconnected biogeochemical processes in an aquifer system.</title>
        <authorList>
            <person name="Anantharaman K."/>
            <person name="Brown C.T."/>
            <person name="Hug L.A."/>
            <person name="Sharon I."/>
            <person name="Castelle C.J."/>
            <person name="Probst A.J."/>
            <person name="Thomas B.C."/>
            <person name="Singh A."/>
            <person name="Wilkins M.J."/>
            <person name="Karaoz U."/>
            <person name="Brodie E.L."/>
            <person name="Williams K.H."/>
            <person name="Hubbard S.S."/>
            <person name="Banfield J.F."/>
        </authorList>
    </citation>
    <scope>NUCLEOTIDE SEQUENCE [LARGE SCALE GENOMIC DNA]</scope>
</reference>
<keyword evidence="3" id="KW-0808">Transferase</keyword>
<evidence type="ECO:0000256" key="2">
    <source>
        <dbReference type="ARBA" id="ARBA00022676"/>
    </source>
</evidence>
<evidence type="ECO:0000256" key="4">
    <source>
        <dbReference type="SAM" id="Phobius"/>
    </source>
</evidence>
<dbReference type="PANTHER" id="PTHR43685">
    <property type="entry name" value="GLYCOSYLTRANSFERASE"/>
    <property type="match status" value="1"/>
</dbReference>
<dbReference type="InterPro" id="IPR029044">
    <property type="entry name" value="Nucleotide-diphossugar_trans"/>
</dbReference>
<organism evidence="6 7">
    <name type="scientific">Candidatus Curtissbacteria bacterium RIFCSPHIGHO2_01_FULL_40_12</name>
    <dbReference type="NCBI Taxonomy" id="1797710"/>
    <lineage>
        <taxon>Bacteria</taxon>
        <taxon>Candidatus Curtissiibacteriota</taxon>
    </lineage>
</organism>
<dbReference type="EMBL" id="MFAY01000050">
    <property type="protein sequence ID" value="OGD88070.1"/>
    <property type="molecule type" value="Genomic_DNA"/>
</dbReference>
<evidence type="ECO:0000256" key="3">
    <source>
        <dbReference type="ARBA" id="ARBA00022679"/>
    </source>
</evidence>
<keyword evidence="4" id="KW-1133">Transmembrane helix</keyword>
<dbReference type="PANTHER" id="PTHR43685:SF5">
    <property type="entry name" value="GLYCOSYLTRANSFERASE EPSE-RELATED"/>
    <property type="match status" value="1"/>
</dbReference>
<feature type="transmembrane region" description="Helical" evidence="4">
    <location>
        <begin position="246"/>
        <end position="264"/>
    </location>
</feature>
<keyword evidence="4" id="KW-0472">Membrane</keyword>
<feature type="domain" description="Glycosyltransferase 2-like" evidence="5">
    <location>
        <begin position="15"/>
        <end position="174"/>
    </location>
</feature>
<dbReference type="SUPFAM" id="SSF53448">
    <property type="entry name" value="Nucleotide-diphospho-sugar transferases"/>
    <property type="match status" value="1"/>
</dbReference>
<keyword evidence="2" id="KW-0328">Glycosyltransferase</keyword>
<dbReference type="InterPro" id="IPR001173">
    <property type="entry name" value="Glyco_trans_2-like"/>
</dbReference>
<evidence type="ECO:0000256" key="1">
    <source>
        <dbReference type="ARBA" id="ARBA00006739"/>
    </source>
</evidence>
<dbReference type="InterPro" id="IPR050834">
    <property type="entry name" value="Glycosyltransf_2"/>
</dbReference>
<sequence>MSSKALPAGRQARVSVIMSVYNGMPFLKDAVESILNQTYENFEFIIVDDASTDDTWQYLKSLKDRRVRLLKNKNNLGLASSLNVALRQAQGDYVARMDADDISLPKRFEKQIEFLLKNPSIDLCGTWADLIDENGKIIGEKKFPKRHLAIIRALLLLSPIIHPTFFAKSEVFKELKGYNPRFEYAEDYEFLLRAKEKFRFENITQKLFQWRLWDERRSRAQMEKIDQADFKVKWTAFERGYFGKSYLIIVFLKFLVTFVTPYFIKKAIAKKVKLA</sequence>
<keyword evidence="4" id="KW-0812">Transmembrane</keyword>
<evidence type="ECO:0000259" key="5">
    <source>
        <dbReference type="Pfam" id="PF00535"/>
    </source>
</evidence>
<dbReference type="GO" id="GO:0016757">
    <property type="term" value="F:glycosyltransferase activity"/>
    <property type="evidence" value="ECO:0007669"/>
    <property type="project" value="UniProtKB-KW"/>
</dbReference>
<gene>
    <name evidence="6" type="ORF">A2693_02665</name>
</gene>